<feature type="compositionally biased region" description="Polar residues" evidence="1">
    <location>
        <begin position="86"/>
        <end position="113"/>
    </location>
</feature>
<dbReference type="EMBL" id="HBUF01589314">
    <property type="protein sequence ID" value="CAG6772806.1"/>
    <property type="molecule type" value="Transcribed_RNA"/>
</dbReference>
<protein>
    <submittedName>
        <fullName evidence="2">Uncharacterized protein</fullName>
    </submittedName>
</protein>
<feature type="compositionally biased region" description="Basic and acidic residues" evidence="1">
    <location>
        <begin position="131"/>
        <end position="145"/>
    </location>
</feature>
<feature type="compositionally biased region" description="Basic residues" evidence="1">
    <location>
        <begin position="146"/>
        <end position="158"/>
    </location>
</feature>
<name>A0A8D8QQ74_9HEMI</name>
<sequence>MARSKKLSTEELKARKRARERARYAKIKADQVLNELQKEKERKKYENKKIKKQVKLVADMTPRERRVHRKLWREKFKKHYQRKCTNTSYIQLTPPSSPENNADQRPQSVQVNSGKKRIHRDRSKIIKRNKKLQEENEKLRRQRDMYRKRHERSKLQKAPRHDKTDDTPKTKIRKLMKKKNHKQLIQRQLIFGEAMKQQLKLNFKQMRKEKKFSYASSILGNKHVFKKYNMVKEVLSILPSSSARYNNFIAKRKLKKLHNEVKGAVCKFLEDDENSRMTPGKKDTITVKKCKKQKRYLNDTMLNLHKKFIKSQTLYKISYPVFCRLRPFWVVYQKPEMRDTCECKLCVNTNFVVSALYRAEVINEKNAKELSAYLCCEFSGISCLQRNCDKCQKEINYNEFNGSMDISYASWVLQADVYKDKHGNKKKSMHTVKLQNKVSAYKLVNILEDIFPKYMNHQSIIRNQYIAMKYLKLTLDPQAVLLHIDFSENYSLKYSTEIQSFHFGGSRDQVTLHTSSLMYKQNTYSELTTKSFCTLSKNLKHGPPQILAHLEPVFNFINKEIPNLKEIHFWSDGPSSQYKNKYMFYTFGNLIQDYFPSLSFSTWNYFESGHGKGLPDGIGGTVKRTADRLVAEGNDLSSFEVLVQHLNKSLRQISICVIDESAIDAVEKKVNRERAIGFKGTLKVRQISHIHSTHGPVTLIMKSLSCFQCVQKEDRQDKCTHHRLGQLKYKTHCNESSVALPEEIVCEPRYSRRIMMMARL</sequence>
<dbReference type="PANTHER" id="PTHR46601:SF1">
    <property type="entry name" value="ADF-H DOMAIN-CONTAINING PROTEIN"/>
    <property type="match status" value="1"/>
</dbReference>
<accession>A0A8D8QQ74</accession>
<evidence type="ECO:0000313" key="2">
    <source>
        <dbReference type="EMBL" id="CAG6635681.1"/>
    </source>
</evidence>
<evidence type="ECO:0000256" key="1">
    <source>
        <dbReference type="SAM" id="MobiDB-lite"/>
    </source>
</evidence>
<feature type="region of interest" description="Disordered" evidence="1">
    <location>
        <begin position="86"/>
        <end position="171"/>
    </location>
</feature>
<reference evidence="2" key="1">
    <citation type="submission" date="2021-05" db="EMBL/GenBank/DDBJ databases">
        <authorList>
            <person name="Alioto T."/>
            <person name="Alioto T."/>
            <person name="Gomez Garrido J."/>
        </authorList>
    </citation>
    <scope>NUCLEOTIDE SEQUENCE</scope>
</reference>
<dbReference type="EMBL" id="HBUF01258433">
    <property type="protein sequence ID" value="CAG6682237.1"/>
    <property type="molecule type" value="Transcribed_RNA"/>
</dbReference>
<proteinExistence type="predicted"/>
<dbReference type="EMBL" id="HBUF01258434">
    <property type="protein sequence ID" value="CAG6682238.1"/>
    <property type="molecule type" value="Transcribed_RNA"/>
</dbReference>
<dbReference type="AlphaFoldDB" id="A0A8D8QQ74"/>
<dbReference type="EMBL" id="HBUF01090877">
    <property type="protein sequence ID" value="CAG6635681.1"/>
    <property type="molecule type" value="Transcribed_RNA"/>
</dbReference>
<feature type="compositionally biased region" description="Basic and acidic residues" evidence="1">
    <location>
        <begin position="159"/>
        <end position="169"/>
    </location>
</feature>
<dbReference type="PANTHER" id="PTHR46601">
    <property type="entry name" value="ULP_PROTEASE DOMAIN-CONTAINING PROTEIN"/>
    <property type="match status" value="1"/>
</dbReference>
<dbReference type="EMBL" id="HBUF01589315">
    <property type="protein sequence ID" value="CAG6772807.1"/>
    <property type="molecule type" value="Transcribed_RNA"/>
</dbReference>
<organism evidence="2">
    <name type="scientific">Cacopsylla melanoneura</name>
    <dbReference type="NCBI Taxonomy" id="428564"/>
    <lineage>
        <taxon>Eukaryota</taxon>
        <taxon>Metazoa</taxon>
        <taxon>Ecdysozoa</taxon>
        <taxon>Arthropoda</taxon>
        <taxon>Hexapoda</taxon>
        <taxon>Insecta</taxon>
        <taxon>Pterygota</taxon>
        <taxon>Neoptera</taxon>
        <taxon>Paraneoptera</taxon>
        <taxon>Hemiptera</taxon>
        <taxon>Sternorrhyncha</taxon>
        <taxon>Psylloidea</taxon>
        <taxon>Psyllidae</taxon>
        <taxon>Psyllinae</taxon>
        <taxon>Cacopsylla</taxon>
    </lineage>
</organism>
<feature type="compositionally biased region" description="Basic residues" evidence="1">
    <location>
        <begin position="114"/>
        <end position="130"/>
    </location>
</feature>